<organism evidence="2 3">
    <name type="scientific">Pseudoalteromonas piscicida</name>
    <dbReference type="NCBI Taxonomy" id="43662"/>
    <lineage>
        <taxon>Bacteria</taxon>
        <taxon>Pseudomonadati</taxon>
        <taxon>Pseudomonadota</taxon>
        <taxon>Gammaproteobacteria</taxon>
        <taxon>Alteromonadales</taxon>
        <taxon>Pseudoalteromonadaceae</taxon>
        <taxon>Pseudoalteromonas</taxon>
    </lineage>
</organism>
<dbReference type="Proteomes" id="UP000228621">
    <property type="component" value="Unassembled WGS sequence"/>
</dbReference>
<dbReference type="RefSeq" id="WP_099643985.1">
    <property type="nucleotide sequence ID" value="NZ_JAQPZX010000031.1"/>
</dbReference>
<dbReference type="Pfam" id="PF02464">
    <property type="entry name" value="CinA"/>
    <property type="match status" value="1"/>
</dbReference>
<reference evidence="3" key="1">
    <citation type="journal article" date="2019" name="Genome Announc.">
        <title>Draft Genome Sequence of Pseudoalteromonas piscicida Strain 36Y ROTHPW, an Hypersaline Seawater Isolate from the South Coast of Sonora, Mexico.</title>
        <authorList>
            <person name="Sanchez-Diaz R."/>
            <person name="Molina-Garza Z.J."/>
            <person name="Cruz-Suarez L.E."/>
            <person name="Selvin J."/>
            <person name="Kiran G.S."/>
            <person name="Ibarra-Gamez J.C."/>
            <person name="Gomez-Gil B."/>
            <person name="Galaviz-Silva L."/>
        </authorList>
    </citation>
    <scope>NUCLEOTIDE SEQUENCE [LARGE SCALE GENOMIC DNA]</scope>
    <source>
        <strain evidence="3">36Y_RITHPW</strain>
    </source>
</reference>
<evidence type="ECO:0000313" key="3">
    <source>
        <dbReference type="Proteomes" id="UP000228621"/>
    </source>
</evidence>
<protein>
    <submittedName>
        <fullName evidence="2">Damage-inducible protein CinA</fullName>
    </submittedName>
</protein>
<dbReference type="InterPro" id="IPR036653">
    <property type="entry name" value="CinA-like_C"/>
</dbReference>
<dbReference type="OrthoDB" id="9801454at2"/>
<dbReference type="NCBIfam" id="TIGR00199">
    <property type="entry name" value="PncC_domain"/>
    <property type="match status" value="1"/>
</dbReference>
<dbReference type="EMBL" id="NKHF01000104">
    <property type="protein sequence ID" value="PCK29770.1"/>
    <property type="molecule type" value="Genomic_DNA"/>
</dbReference>
<feature type="domain" description="CinA C-terminal" evidence="1">
    <location>
        <begin position="10"/>
        <end position="159"/>
    </location>
</feature>
<comment type="caution">
    <text evidence="2">The sequence shown here is derived from an EMBL/GenBank/DDBJ whole genome shotgun (WGS) entry which is preliminary data.</text>
</comment>
<proteinExistence type="predicted"/>
<evidence type="ECO:0000313" key="2">
    <source>
        <dbReference type="EMBL" id="PCK29770.1"/>
    </source>
</evidence>
<accession>A0A2A5JK15</accession>
<evidence type="ECO:0000259" key="1">
    <source>
        <dbReference type="Pfam" id="PF02464"/>
    </source>
</evidence>
<dbReference type="SUPFAM" id="SSF142433">
    <property type="entry name" value="CinA-like"/>
    <property type="match status" value="1"/>
</dbReference>
<sequence length="163" mass="17251">MEHYKEIAEYAAQLGAILTNKGITITTAESCTGGGVSYALTDTPGSSAYIDRCFVTYSNQAKHELLGVSQQTLEQYGAVSEQTVLEMARGAQRVANAEVAIAVSGIAGPSGGSVEKPVGTVWFAIANTVSVHTFHQVFAGNRAEVRVQAIEFVLKNVIEIVNS</sequence>
<dbReference type="InterPro" id="IPR008136">
    <property type="entry name" value="CinA_C"/>
</dbReference>
<gene>
    <name evidence="2" type="ORF">CEX98_21170</name>
</gene>
<keyword evidence="3" id="KW-1185">Reference proteome</keyword>
<dbReference type="Gene3D" id="3.90.950.20">
    <property type="entry name" value="CinA-like"/>
    <property type="match status" value="1"/>
</dbReference>
<dbReference type="AlphaFoldDB" id="A0A2A5JK15"/>
<name>A0A2A5JK15_PSEO7</name>